<dbReference type="Gene3D" id="2.60.120.330">
    <property type="entry name" value="B-lactam Antibiotic, Isopenicillin N Synthase, Chain"/>
    <property type="match status" value="1"/>
</dbReference>
<organism evidence="2 3">
    <name type="scientific">Streptomyces durmitorensis</name>
    <dbReference type="NCBI Taxonomy" id="319947"/>
    <lineage>
        <taxon>Bacteria</taxon>
        <taxon>Bacillati</taxon>
        <taxon>Actinomycetota</taxon>
        <taxon>Actinomycetes</taxon>
        <taxon>Kitasatosporales</taxon>
        <taxon>Streptomycetaceae</taxon>
        <taxon>Streptomyces</taxon>
    </lineage>
</organism>
<dbReference type="Proteomes" id="UP000829992">
    <property type="component" value="Chromosome"/>
</dbReference>
<proteinExistence type="predicted"/>
<keyword evidence="3" id="KW-1185">Reference proteome</keyword>
<name>A0ABY4Q691_9ACTN</name>
<gene>
    <name evidence="2" type="ORF">M4V62_42655</name>
</gene>
<dbReference type="InterPro" id="IPR027443">
    <property type="entry name" value="IPNS-like_sf"/>
</dbReference>
<sequence length="95" mass="10546">MRLMALGPGAVSNPHSDPKYRLDRGLVRLHIPIITDPGAVLVLDGVEHCWQAGCLWFGDFSREHLVRNTSQTVTRVHVVMDTPLTADLAAWFPDS</sequence>
<evidence type="ECO:0000259" key="1">
    <source>
        <dbReference type="Pfam" id="PF05118"/>
    </source>
</evidence>
<evidence type="ECO:0000313" key="3">
    <source>
        <dbReference type="Proteomes" id="UP000829992"/>
    </source>
</evidence>
<protein>
    <submittedName>
        <fullName evidence="2">Aspartyl/asparaginyl beta-hydroxylase domain-containing protein</fullName>
    </submittedName>
</protein>
<accession>A0ABY4Q691</accession>
<feature type="domain" description="Aspartyl/asparaginy/proline hydroxylase" evidence="1">
    <location>
        <begin position="3"/>
        <end position="81"/>
    </location>
</feature>
<dbReference type="SUPFAM" id="SSF51197">
    <property type="entry name" value="Clavaminate synthase-like"/>
    <property type="match status" value="1"/>
</dbReference>
<dbReference type="InterPro" id="IPR007803">
    <property type="entry name" value="Asp/Arg/Pro-Hydrxlase"/>
</dbReference>
<dbReference type="EMBL" id="CP097289">
    <property type="protein sequence ID" value="UQT61241.1"/>
    <property type="molecule type" value="Genomic_DNA"/>
</dbReference>
<reference evidence="2 3" key="1">
    <citation type="submission" date="2022-05" db="EMBL/GenBank/DDBJ databases">
        <authorList>
            <person name="Zhou X."/>
            <person name="Li K."/>
            <person name="Man Y."/>
        </authorList>
    </citation>
    <scope>NUCLEOTIDE SEQUENCE [LARGE SCALE GENOMIC DNA]</scope>
    <source>
        <strain evidence="2 3">MS405</strain>
    </source>
</reference>
<evidence type="ECO:0000313" key="2">
    <source>
        <dbReference type="EMBL" id="UQT61241.1"/>
    </source>
</evidence>
<dbReference type="Pfam" id="PF05118">
    <property type="entry name" value="Asp_Arg_Hydrox"/>
    <property type="match status" value="1"/>
</dbReference>